<evidence type="ECO:0000313" key="1">
    <source>
        <dbReference type="EMBL" id="TWW08813.1"/>
    </source>
</evidence>
<evidence type="ECO:0000313" key="2">
    <source>
        <dbReference type="Proteomes" id="UP000321083"/>
    </source>
</evidence>
<keyword evidence="2" id="KW-1185">Reference proteome</keyword>
<reference evidence="1 2" key="1">
    <citation type="submission" date="2019-08" db="EMBL/GenBank/DDBJ databases">
        <title>100 year-old enigma solved: identification of Planctomyces bekefii, the type genus and species of the phylum Planctomycetes.</title>
        <authorList>
            <person name="Svetlana D.N."/>
            <person name="Overmann J."/>
        </authorList>
    </citation>
    <scope>NUCLEOTIDE SEQUENCE [LARGE SCALE GENOMIC DNA]</scope>
    <source>
        <strain evidence="1">Phe10_nw2017</strain>
    </source>
</reference>
<organism evidence="1 2">
    <name type="scientific">Planctomyces bekefii</name>
    <dbReference type="NCBI Taxonomy" id="1653850"/>
    <lineage>
        <taxon>Bacteria</taxon>
        <taxon>Pseudomonadati</taxon>
        <taxon>Planctomycetota</taxon>
        <taxon>Planctomycetia</taxon>
        <taxon>Planctomycetales</taxon>
        <taxon>Planctomycetaceae</taxon>
        <taxon>Planctomyces</taxon>
    </lineage>
</organism>
<comment type="caution">
    <text evidence="1">The sequence shown here is derived from an EMBL/GenBank/DDBJ whole genome shotgun (WGS) entry which is preliminary data.</text>
</comment>
<reference evidence="1 2" key="2">
    <citation type="submission" date="2019-08" db="EMBL/GenBank/DDBJ databases">
        <authorList>
            <person name="Henke P."/>
        </authorList>
    </citation>
    <scope>NUCLEOTIDE SEQUENCE [LARGE SCALE GENOMIC DNA]</scope>
    <source>
        <strain evidence="1">Phe10_nw2017</strain>
    </source>
</reference>
<name>A0A5C6M3P4_9PLAN</name>
<gene>
    <name evidence="1" type="ORF">E3A20_20570</name>
</gene>
<accession>A0A5C6M3P4</accession>
<dbReference type="AlphaFoldDB" id="A0A5C6M3P4"/>
<dbReference type="Proteomes" id="UP000321083">
    <property type="component" value="Unassembled WGS sequence"/>
</dbReference>
<proteinExistence type="predicted"/>
<dbReference type="EMBL" id="SRHE01000494">
    <property type="protein sequence ID" value="TWW08813.1"/>
    <property type="molecule type" value="Genomic_DNA"/>
</dbReference>
<protein>
    <submittedName>
        <fullName evidence="1">Uncharacterized protein</fullName>
    </submittedName>
</protein>
<sequence>MKPWFLRFLLLILVFKFQACRALPLEVPQDIQKQLLASYPKAKFRMDGVLIVGDKLIIPIIPKQALDKAPSLIEKTDREDFLFANGWIYTPVINNSLKSFDYYPESFQKQILQSQIVQEFIIPKDFSLPRDLAMLAGRLPIKLTAVELASDRELQYKKRIKELDQSKIFDFLAYSHASRQLLHYSLTDSQAESQTGFDPELVDVKLDSGEDFHYISNIRKFGNTYVIERNKAKIYEIKKSDLLEFSAIQPLKNKEPESKNLKVRNFITLADYGIQGQIEDFVVSADNKTAYILSSNINALVVINFQTKQLIKVIDLPSSCMGLQMVSRSSIEPDQIVFFLANQFRT</sequence>